<comment type="caution">
    <text evidence="2">The sequence shown here is derived from an EMBL/GenBank/DDBJ whole genome shotgun (WGS) entry which is preliminary data.</text>
</comment>
<sequence length="177" mass="18356">MSTPCAADDFDHEDTRLVVVFADMAGFTTYTETYGDHQAAQLATSFAGIATSVLGPSDEVIKTLGDAVMVTSGSASAATEYLRRLRGATARIPGFPLLRAAMSEGQLVKRGGDVFGATVNTAARLVAAAGPGQVIADRAAISGVGNVEDIALTPLGFLPLRNIDSPVEAFLVELDPR</sequence>
<reference evidence="2 3" key="1">
    <citation type="submission" date="2017-02" db="EMBL/GenBank/DDBJ databases">
        <title>The new phylogeny of genus Mycobacterium.</title>
        <authorList>
            <person name="Tortoli E."/>
            <person name="Trovato A."/>
            <person name="Cirillo D.M."/>
        </authorList>
    </citation>
    <scope>NUCLEOTIDE SEQUENCE [LARGE SCALE GENOMIC DNA]</scope>
    <source>
        <strain evidence="2 3">DSM 45578</strain>
    </source>
</reference>
<dbReference type="Gene3D" id="3.30.70.1230">
    <property type="entry name" value="Nucleotide cyclase"/>
    <property type="match status" value="1"/>
</dbReference>
<dbReference type="OrthoDB" id="54411at2"/>
<protein>
    <recommendedName>
        <fullName evidence="1">Guanylate cyclase domain-containing protein</fullName>
    </recommendedName>
</protein>
<accession>A0A1W9Z3K9</accession>
<dbReference type="PROSITE" id="PS50125">
    <property type="entry name" value="GUANYLATE_CYCLASE_2"/>
    <property type="match status" value="1"/>
</dbReference>
<dbReference type="GO" id="GO:0009190">
    <property type="term" value="P:cyclic nucleotide biosynthetic process"/>
    <property type="evidence" value="ECO:0007669"/>
    <property type="project" value="InterPro"/>
</dbReference>
<dbReference type="AlphaFoldDB" id="A0A1W9Z3K9"/>
<proteinExistence type="predicted"/>
<evidence type="ECO:0000313" key="2">
    <source>
        <dbReference type="EMBL" id="ORA06911.1"/>
    </source>
</evidence>
<dbReference type="EMBL" id="MVHJ01000001">
    <property type="protein sequence ID" value="ORA06911.1"/>
    <property type="molecule type" value="Genomic_DNA"/>
</dbReference>
<gene>
    <name evidence="2" type="ORF">BST17_00040</name>
</gene>
<dbReference type="RefSeq" id="WP_083054333.1">
    <property type="nucleotide sequence ID" value="NZ_JACKVM010000008.1"/>
</dbReference>
<evidence type="ECO:0000259" key="1">
    <source>
        <dbReference type="PROSITE" id="PS50125"/>
    </source>
</evidence>
<dbReference type="InterPro" id="IPR001054">
    <property type="entry name" value="A/G_cyclase"/>
</dbReference>
<dbReference type="SUPFAM" id="SSF55073">
    <property type="entry name" value="Nucleotide cyclase"/>
    <property type="match status" value="1"/>
</dbReference>
<dbReference type="STRING" id="564198.BST17_00040"/>
<dbReference type="Proteomes" id="UP000192366">
    <property type="component" value="Unassembled WGS sequence"/>
</dbReference>
<evidence type="ECO:0000313" key="3">
    <source>
        <dbReference type="Proteomes" id="UP000192366"/>
    </source>
</evidence>
<name>A0A1W9Z3K9_MYCBA</name>
<organism evidence="2 3">
    <name type="scientific">Mycolicibacterium bacteremicum</name>
    <name type="common">Mycobacterium bacteremicum</name>
    <dbReference type="NCBI Taxonomy" id="564198"/>
    <lineage>
        <taxon>Bacteria</taxon>
        <taxon>Bacillati</taxon>
        <taxon>Actinomycetota</taxon>
        <taxon>Actinomycetes</taxon>
        <taxon>Mycobacteriales</taxon>
        <taxon>Mycobacteriaceae</taxon>
        <taxon>Mycolicibacterium</taxon>
    </lineage>
</organism>
<dbReference type="GO" id="GO:0035556">
    <property type="term" value="P:intracellular signal transduction"/>
    <property type="evidence" value="ECO:0007669"/>
    <property type="project" value="InterPro"/>
</dbReference>
<feature type="domain" description="Guanylate cyclase" evidence="1">
    <location>
        <begin position="18"/>
        <end position="126"/>
    </location>
</feature>
<dbReference type="GO" id="GO:0004016">
    <property type="term" value="F:adenylate cyclase activity"/>
    <property type="evidence" value="ECO:0007669"/>
    <property type="project" value="UniProtKB-ARBA"/>
</dbReference>
<keyword evidence="3" id="KW-1185">Reference proteome</keyword>
<dbReference type="InterPro" id="IPR029787">
    <property type="entry name" value="Nucleotide_cyclase"/>
</dbReference>
<dbReference type="CDD" id="cd07302">
    <property type="entry name" value="CHD"/>
    <property type="match status" value="1"/>
</dbReference>